<dbReference type="PANTHER" id="PTHR46018:SF3">
    <property type="entry name" value="ARYLSULFATASE"/>
    <property type="match status" value="1"/>
</dbReference>
<dbReference type="InterPro" id="IPR001279">
    <property type="entry name" value="Metallo-B-lactamas"/>
</dbReference>
<gene>
    <name evidence="2" type="ORF">GCM10009039_09400</name>
</gene>
<evidence type="ECO:0000259" key="1">
    <source>
        <dbReference type="SMART" id="SM00849"/>
    </source>
</evidence>
<evidence type="ECO:0000313" key="3">
    <source>
        <dbReference type="Proteomes" id="UP000607197"/>
    </source>
</evidence>
<comment type="caution">
    <text evidence="2">The sequence shown here is derived from an EMBL/GenBank/DDBJ whole genome shotgun (WGS) entry which is preliminary data.</text>
</comment>
<dbReference type="PANTHER" id="PTHR46018">
    <property type="entry name" value="ZINC PHOSPHODIESTERASE ELAC PROTEIN 1"/>
    <property type="match status" value="1"/>
</dbReference>
<dbReference type="GO" id="GO:0042781">
    <property type="term" value="F:3'-tRNA processing endoribonuclease activity"/>
    <property type="evidence" value="ECO:0007669"/>
    <property type="project" value="TreeGrafter"/>
</dbReference>
<dbReference type="InterPro" id="IPR036866">
    <property type="entry name" value="RibonucZ/Hydroxyglut_hydro"/>
</dbReference>
<name>A0A830F9U1_9EURY</name>
<proteinExistence type="predicted"/>
<dbReference type="Proteomes" id="UP000607197">
    <property type="component" value="Unassembled WGS sequence"/>
</dbReference>
<sequence>MQVTFLGTGSAMPTPGRAQSGVLVETAESRVLVDCGSGVLERLAATDGGYEDLDAVLLTHFHLDHTSDLLALLKARWLAGAGDLPVVGPPGTVDFADDVFTGYDYLRENASVTPRDAVGEFSIAGLDVETYETDHSMRCHAYRLDDAFTYGGDSEADDGLAAFAEGTAFLVDCSFPDDVDVSNHPTPAQLGRALAGRDFDRVFLTHLYPHTEGRHDEMRASIEAHYDGDVSFAEDGQTIKVE</sequence>
<reference evidence="2" key="1">
    <citation type="journal article" date="2014" name="Int. J. Syst. Evol. Microbiol.">
        <title>Complete genome sequence of Corynebacterium casei LMG S-19264T (=DSM 44701T), isolated from a smear-ripened cheese.</title>
        <authorList>
            <consortium name="US DOE Joint Genome Institute (JGI-PGF)"/>
            <person name="Walter F."/>
            <person name="Albersmeier A."/>
            <person name="Kalinowski J."/>
            <person name="Ruckert C."/>
        </authorList>
    </citation>
    <scope>NUCLEOTIDE SEQUENCE</scope>
    <source>
        <strain evidence="2">JCM 19596</strain>
    </source>
</reference>
<dbReference type="OrthoDB" id="73420at2157"/>
<dbReference type="Pfam" id="PF12706">
    <property type="entry name" value="Lactamase_B_2"/>
    <property type="match status" value="1"/>
</dbReference>
<keyword evidence="2" id="KW-0378">Hydrolase</keyword>
<keyword evidence="3" id="KW-1185">Reference proteome</keyword>
<protein>
    <submittedName>
        <fullName evidence="2">MBL fold metallo-hydrolase</fullName>
    </submittedName>
</protein>
<reference evidence="2" key="2">
    <citation type="submission" date="2020-09" db="EMBL/GenBank/DDBJ databases">
        <authorList>
            <person name="Sun Q."/>
            <person name="Ohkuma M."/>
        </authorList>
    </citation>
    <scope>NUCLEOTIDE SEQUENCE</scope>
    <source>
        <strain evidence="2">JCM 19596</strain>
    </source>
</reference>
<dbReference type="Gene3D" id="3.60.15.10">
    <property type="entry name" value="Ribonuclease Z/Hydroxyacylglutathione hydrolase-like"/>
    <property type="match status" value="1"/>
</dbReference>
<dbReference type="EMBL" id="BMPG01000001">
    <property type="protein sequence ID" value="GGL53334.1"/>
    <property type="molecule type" value="Genomic_DNA"/>
</dbReference>
<feature type="domain" description="Metallo-beta-lactamase" evidence="1">
    <location>
        <begin position="18"/>
        <end position="206"/>
    </location>
</feature>
<accession>A0A830F9U1</accession>
<organism evidence="2 3">
    <name type="scientific">Halocalculus aciditolerans</name>
    <dbReference type="NCBI Taxonomy" id="1383812"/>
    <lineage>
        <taxon>Archaea</taxon>
        <taxon>Methanobacteriati</taxon>
        <taxon>Methanobacteriota</taxon>
        <taxon>Stenosarchaea group</taxon>
        <taxon>Halobacteria</taxon>
        <taxon>Halobacteriales</taxon>
        <taxon>Halobacteriaceae</taxon>
        <taxon>Halocalculus</taxon>
    </lineage>
</organism>
<evidence type="ECO:0000313" key="2">
    <source>
        <dbReference type="EMBL" id="GGL53334.1"/>
    </source>
</evidence>
<dbReference type="SUPFAM" id="SSF56281">
    <property type="entry name" value="Metallo-hydrolase/oxidoreductase"/>
    <property type="match status" value="1"/>
</dbReference>
<dbReference type="RefSeq" id="WP_188976328.1">
    <property type="nucleotide sequence ID" value="NZ_BMPG01000001.1"/>
</dbReference>
<dbReference type="SMART" id="SM00849">
    <property type="entry name" value="Lactamase_B"/>
    <property type="match status" value="1"/>
</dbReference>
<dbReference type="AlphaFoldDB" id="A0A830F9U1"/>